<comment type="similarity">
    <text evidence="1">Belongs to the ROK (NagC/XylR) family.</text>
</comment>
<evidence type="ECO:0000256" key="8">
    <source>
        <dbReference type="ARBA" id="ARBA00032386"/>
    </source>
</evidence>
<dbReference type="InterPro" id="IPR000600">
    <property type="entry name" value="ROK"/>
</dbReference>
<evidence type="ECO:0000256" key="7">
    <source>
        <dbReference type="ARBA" id="ARBA00022840"/>
    </source>
</evidence>
<dbReference type="SUPFAM" id="SSF53067">
    <property type="entry name" value="Actin-like ATPase domain"/>
    <property type="match status" value="1"/>
</dbReference>
<dbReference type="Proteomes" id="UP001501734">
    <property type="component" value="Unassembled WGS sequence"/>
</dbReference>
<dbReference type="PROSITE" id="PS01125">
    <property type="entry name" value="ROK"/>
    <property type="match status" value="1"/>
</dbReference>
<evidence type="ECO:0000313" key="10">
    <source>
        <dbReference type="Proteomes" id="UP001501734"/>
    </source>
</evidence>
<dbReference type="NCBIfam" id="TIGR00744">
    <property type="entry name" value="ROK_glcA_fam"/>
    <property type="match status" value="1"/>
</dbReference>
<evidence type="ECO:0000256" key="1">
    <source>
        <dbReference type="ARBA" id="ARBA00006479"/>
    </source>
</evidence>
<keyword evidence="7" id="KW-0067">ATP-binding</keyword>
<keyword evidence="10" id="KW-1185">Reference proteome</keyword>
<dbReference type="EC" id="2.7.1.2" evidence="2"/>
<accession>A0ABP7VFC8</accession>
<evidence type="ECO:0000256" key="3">
    <source>
        <dbReference type="ARBA" id="ARBA00014701"/>
    </source>
</evidence>
<dbReference type="EMBL" id="BAABDL010000053">
    <property type="protein sequence ID" value="GAA4066166.1"/>
    <property type="molecule type" value="Genomic_DNA"/>
</dbReference>
<dbReference type="PANTHER" id="PTHR18964">
    <property type="entry name" value="ROK (REPRESSOR, ORF, KINASE) FAMILY"/>
    <property type="match status" value="1"/>
</dbReference>
<dbReference type="RefSeq" id="WP_344911127.1">
    <property type="nucleotide sequence ID" value="NZ_BAABDL010000053.1"/>
</dbReference>
<comment type="caution">
    <text evidence="9">The sequence shown here is derived from an EMBL/GenBank/DDBJ whole genome shotgun (WGS) entry which is preliminary data.</text>
</comment>
<reference evidence="10" key="1">
    <citation type="journal article" date="2019" name="Int. J. Syst. Evol. Microbiol.">
        <title>The Global Catalogue of Microorganisms (GCM) 10K type strain sequencing project: providing services to taxonomists for standard genome sequencing and annotation.</title>
        <authorList>
            <consortium name="The Broad Institute Genomics Platform"/>
            <consortium name="The Broad Institute Genome Sequencing Center for Infectious Disease"/>
            <person name="Wu L."/>
            <person name="Ma J."/>
        </authorList>
    </citation>
    <scope>NUCLEOTIDE SEQUENCE [LARGE SCALE GENOMIC DNA]</scope>
    <source>
        <strain evidence="10">JCM 17250</strain>
    </source>
</reference>
<dbReference type="Gene3D" id="3.30.420.40">
    <property type="match status" value="2"/>
</dbReference>
<dbReference type="PANTHER" id="PTHR18964:SF149">
    <property type="entry name" value="BIFUNCTIONAL UDP-N-ACETYLGLUCOSAMINE 2-EPIMERASE_N-ACETYLMANNOSAMINE KINASE"/>
    <property type="match status" value="1"/>
</dbReference>
<keyword evidence="5" id="KW-0547">Nucleotide-binding</keyword>
<proteinExistence type="inferred from homology"/>
<sequence length="319" mass="33781">MQNYLLGVDIGGTSIKLGIITEQGEIFDKWEIPTKIKDQADQIPSDIWQSISQKLSEHKISNQQLIGIGAGAPGFVIAETGDIAEAVNLGWENFPLGTLLHELSGLPVYIENDANIAALGENWLGSGELSNYLVMVTLGTGVGGGIIVNGKIVSGVNGTAGEIGHMTMDSSGYRCNCGRKGCLETIASATGISRIAEEKIKQFKDSILVTIFNKKNKLTAKDVFDAYKTNDACAVEVVEQITDQLGLAIANIATIINPEKILIGGGVSKAGDALLNPLKKAYQKYALPRSNEGSSFEIARLGNDAGIVGGAYLVKQNQA</sequence>
<evidence type="ECO:0000256" key="5">
    <source>
        <dbReference type="ARBA" id="ARBA00022741"/>
    </source>
</evidence>
<keyword evidence="4" id="KW-0808">Transferase</keyword>
<dbReference type="InterPro" id="IPR043129">
    <property type="entry name" value="ATPase_NBD"/>
</dbReference>
<gene>
    <name evidence="9" type="primary">glcK</name>
    <name evidence="9" type="ORF">GCM10022410_10790</name>
</gene>
<name>A0ABP7VFC8_9BACI</name>
<evidence type="ECO:0000256" key="2">
    <source>
        <dbReference type="ARBA" id="ARBA00012323"/>
    </source>
</evidence>
<dbReference type="InterPro" id="IPR004654">
    <property type="entry name" value="ROK_glcA"/>
</dbReference>
<organism evidence="9 10">
    <name type="scientific">Amphibacillus indicireducens</name>
    <dbReference type="NCBI Taxonomy" id="1076330"/>
    <lineage>
        <taxon>Bacteria</taxon>
        <taxon>Bacillati</taxon>
        <taxon>Bacillota</taxon>
        <taxon>Bacilli</taxon>
        <taxon>Bacillales</taxon>
        <taxon>Bacillaceae</taxon>
        <taxon>Amphibacillus</taxon>
    </lineage>
</organism>
<keyword evidence="6" id="KW-0418">Kinase</keyword>
<evidence type="ECO:0000256" key="6">
    <source>
        <dbReference type="ARBA" id="ARBA00022777"/>
    </source>
</evidence>
<protein>
    <recommendedName>
        <fullName evidence="3">Glucokinase</fullName>
        <ecNumber evidence="2">2.7.1.2</ecNumber>
    </recommendedName>
    <alternativeName>
        <fullName evidence="8">Glucose kinase</fullName>
    </alternativeName>
</protein>
<dbReference type="Pfam" id="PF00480">
    <property type="entry name" value="ROK"/>
    <property type="match status" value="1"/>
</dbReference>
<evidence type="ECO:0000313" key="9">
    <source>
        <dbReference type="EMBL" id="GAA4066166.1"/>
    </source>
</evidence>
<dbReference type="InterPro" id="IPR049874">
    <property type="entry name" value="ROK_cs"/>
</dbReference>
<evidence type="ECO:0000256" key="4">
    <source>
        <dbReference type="ARBA" id="ARBA00022679"/>
    </source>
</evidence>